<protein>
    <submittedName>
        <fullName evidence="1">Uncharacterized protein</fullName>
    </submittedName>
</protein>
<dbReference type="EMBL" id="JAUSUZ010000001">
    <property type="protein sequence ID" value="MDQ0364284.1"/>
    <property type="molecule type" value="Genomic_DNA"/>
</dbReference>
<organism evidence="1 2">
    <name type="scientific">Catenuloplanes indicus</name>
    <dbReference type="NCBI Taxonomy" id="137267"/>
    <lineage>
        <taxon>Bacteria</taxon>
        <taxon>Bacillati</taxon>
        <taxon>Actinomycetota</taxon>
        <taxon>Actinomycetes</taxon>
        <taxon>Micromonosporales</taxon>
        <taxon>Micromonosporaceae</taxon>
        <taxon>Catenuloplanes</taxon>
    </lineage>
</organism>
<sequence length="150" mass="15423">MARSGRQPRCAWRTARPRFGPPPVAPVDAFLILSSRPDIDSGLVGRELAALLRTGSLVLTRVIAALAEATHAGTSPQVWDAARALIPAVLAVTPAAPGTPDLLALAASAASASRSTATLPEVAAVAARGGRSRLVTEAARPVRTLGLRRP</sequence>
<dbReference type="AlphaFoldDB" id="A0AAE3VV59"/>
<gene>
    <name evidence="1" type="ORF">J2S42_000953</name>
</gene>
<evidence type="ECO:0000313" key="1">
    <source>
        <dbReference type="EMBL" id="MDQ0364284.1"/>
    </source>
</evidence>
<evidence type="ECO:0000313" key="2">
    <source>
        <dbReference type="Proteomes" id="UP001240236"/>
    </source>
</evidence>
<name>A0AAE3VV59_9ACTN</name>
<proteinExistence type="predicted"/>
<keyword evidence="2" id="KW-1185">Reference proteome</keyword>
<dbReference type="RefSeq" id="WP_307235570.1">
    <property type="nucleotide sequence ID" value="NZ_JAUSUZ010000001.1"/>
</dbReference>
<comment type="caution">
    <text evidence="1">The sequence shown here is derived from an EMBL/GenBank/DDBJ whole genome shotgun (WGS) entry which is preliminary data.</text>
</comment>
<accession>A0AAE3VV59</accession>
<dbReference type="Proteomes" id="UP001240236">
    <property type="component" value="Unassembled WGS sequence"/>
</dbReference>
<reference evidence="1 2" key="1">
    <citation type="submission" date="2023-07" db="EMBL/GenBank/DDBJ databases">
        <title>Sequencing the genomes of 1000 actinobacteria strains.</title>
        <authorList>
            <person name="Klenk H.-P."/>
        </authorList>
    </citation>
    <scope>NUCLEOTIDE SEQUENCE [LARGE SCALE GENOMIC DNA]</scope>
    <source>
        <strain evidence="1 2">DSM 44709</strain>
    </source>
</reference>